<dbReference type="PANTHER" id="PTHR48025">
    <property type="entry name" value="OS02G0815200 PROTEIN"/>
    <property type="match status" value="1"/>
</dbReference>
<dbReference type="SMART" id="SM00360">
    <property type="entry name" value="RRM"/>
    <property type="match status" value="2"/>
</dbReference>
<evidence type="ECO:0000313" key="5">
    <source>
        <dbReference type="EMBL" id="ORX37537.1"/>
    </source>
</evidence>
<dbReference type="InterPro" id="IPR000504">
    <property type="entry name" value="RRM_dom"/>
</dbReference>
<dbReference type="PANTHER" id="PTHR48025:SF1">
    <property type="entry name" value="RRM DOMAIN-CONTAINING PROTEIN"/>
    <property type="match status" value="1"/>
</dbReference>
<dbReference type="CDD" id="cd00590">
    <property type="entry name" value="RRM_SF"/>
    <property type="match status" value="1"/>
</dbReference>
<evidence type="ECO:0000313" key="6">
    <source>
        <dbReference type="Proteomes" id="UP000193218"/>
    </source>
</evidence>
<reference evidence="5 6" key="1">
    <citation type="submission" date="2017-03" db="EMBL/GenBank/DDBJ databases">
        <title>Widespread Adenine N6-methylation of Active Genes in Fungi.</title>
        <authorList>
            <consortium name="DOE Joint Genome Institute"/>
            <person name="Mondo S.J."/>
            <person name="Dannebaum R.O."/>
            <person name="Kuo R.C."/>
            <person name="Louie K.B."/>
            <person name="Bewick A.J."/>
            <person name="Labutti K."/>
            <person name="Haridas S."/>
            <person name="Kuo A."/>
            <person name="Salamov A."/>
            <person name="Ahrendt S.R."/>
            <person name="Lau R."/>
            <person name="Bowen B.P."/>
            <person name="Lipzen A."/>
            <person name="Sullivan W."/>
            <person name="Andreopoulos W.B."/>
            <person name="Clum A."/>
            <person name="Lindquist E."/>
            <person name="Daum C."/>
            <person name="Northen T.R."/>
            <person name="Ramamoorthy G."/>
            <person name="Schmitz R.J."/>
            <person name="Gryganskyi A."/>
            <person name="Culley D."/>
            <person name="Magnuson J."/>
            <person name="James T.Y."/>
            <person name="O'Malley M.A."/>
            <person name="Stajich J.E."/>
            <person name="Spatafora J.W."/>
            <person name="Visel A."/>
            <person name="Grigoriev I.V."/>
        </authorList>
    </citation>
    <scope>NUCLEOTIDE SEQUENCE [LARGE SCALE GENOMIC DNA]</scope>
    <source>
        <strain evidence="5 6">NRRL Y-17943</strain>
    </source>
</reference>
<evidence type="ECO:0000256" key="3">
    <source>
        <dbReference type="SAM" id="MobiDB-lite"/>
    </source>
</evidence>
<dbReference type="InParanoid" id="A0A1Y1UJ04"/>
<dbReference type="RefSeq" id="XP_021871524.1">
    <property type="nucleotide sequence ID" value="XM_022014103.1"/>
</dbReference>
<organism evidence="5 6">
    <name type="scientific">Kockovaella imperatae</name>
    <dbReference type="NCBI Taxonomy" id="4999"/>
    <lineage>
        <taxon>Eukaryota</taxon>
        <taxon>Fungi</taxon>
        <taxon>Dikarya</taxon>
        <taxon>Basidiomycota</taxon>
        <taxon>Agaricomycotina</taxon>
        <taxon>Tremellomycetes</taxon>
        <taxon>Tremellales</taxon>
        <taxon>Cuniculitremaceae</taxon>
        <taxon>Kockovaella</taxon>
    </lineage>
</organism>
<dbReference type="InterPro" id="IPR012677">
    <property type="entry name" value="Nucleotide-bd_a/b_plait_sf"/>
</dbReference>
<dbReference type="PROSITE" id="PS50102">
    <property type="entry name" value="RRM"/>
    <property type="match status" value="1"/>
</dbReference>
<dbReference type="OrthoDB" id="6159137at2759"/>
<dbReference type="InterPro" id="IPR050502">
    <property type="entry name" value="Euk_RNA-bind_prot"/>
</dbReference>
<feature type="compositionally biased region" description="Polar residues" evidence="3">
    <location>
        <begin position="434"/>
        <end position="453"/>
    </location>
</feature>
<keyword evidence="6" id="KW-1185">Reference proteome</keyword>
<keyword evidence="1 2" id="KW-0694">RNA-binding</keyword>
<evidence type="ECO:0000259" key="4">
    <source>
        <dbReference type="PROSITE" id="PS50102"/>
    </source>
</evidence>
<dbReference type="AlphaFoldDB" id="A0A1Y1UJ04"/>
<name>A0A1Y1UJ04_9TREE</name>
<feature type="domain" description="RRM" evidence="4">
    <location>
        <begin position="128"/>
        <end position="205"/>
    </location>
</feature>
<evidence type="ECO:0000256" key="2">
    <source>
        <dbReference type="PROSITE-ProRule" id="PRU00176"/>
    </source>
</evidence>
<feature type="compositionally biased region" description="Polar residues" evidence="3">
    <location>
        <begin position="388"/>
        <end position="399"/>
    </location>
</feature>
<dbReference type="Gene3D" id="3.30.70.330">
    <property type="match status" value="2"/>
</dbReference>
<gene>
    <name evidence="5" type="ORF">BD324DRAFT_608125</name>
</gene>
<dbReference type="GO" id="GO:0005634">
    <property type="term" value="C:nucleus"/>
    <property type="evidence" value="ECO:0007669"/>
    <property type="project" value="TreeGrafter"/>
</dbReference>
<comment type="caution">
    <text evidence="5">The sequence shown here is derived from an EMBL/GenBank/DDBJ whole genome shotgun (WGS) entry which is preliminary data.</text>
</comment>
<dbReference type="Proteomes" id="UP000193218">
    <property type="component" value="Unassembled WGS sequence"/>
</dbReference>
<evidence type="ECO:0000256" key="1">
    <source>
        <dbReference type="ARBA" id="ARBA00022884"/>
    </source>
</evidence>
<dbReference type="SUPFAM" id="SSF54928">
    <property type="entry name" value="RNA-binding domain, RBD"/>
    <property type="match status" value="2"/>
</dbReference>
<protein>
    <recommendedName>
        <fullName evidence="4">RRM domain-containing protein</fullName>
    </recommendedName>
</protein>
<feature type="region of interest" description="Disordered" evidence="3">
    <location>
        <begin position="388"/>
        <end position="458"/>
    </location>
</feature>
<dbReference type="GeneID" id="33555911"/>
<sequence>MTVSADEPVQLRLYGLGQSVTAQDITKAFSPAEILKIQVFPSSRGDTQWATVLLRGGADLDECLKLKSRLQSQGVSMIVANPEPAFYGQDIDNTGRNLRSVPLSQHPFPPLLESSRDLPPHFSPNLPTNLYILNLPIDMDPVQFHSLFEPFGAVEHSQLLSELDGMGRRRGFIMMETHTQASNVMMTLNGKWFSGSRIDITWALKQLKPNEIKRRGGGLLSNRVIHPPQIHHLDRDREAMADCSVVVDNLDALAFPSPTSISEIFSHFGPISRVTMIPGLTGSAIIKFATSQTARDVVAMGPMTIGTSAILFRPLVGSAGLSPTRFSPFPDPVTRDVQAHGATIGVTSGHHSLAPSRSFPKIDWSHGIKSNLNPATSAFVPSSYSQLRQVPATSSSPVSQADEDDLKNEEPLGNLLTSSLSDSQHSRTTRTDTTKASSADIQQHKTQNSTTHLSRAHEQGLKAIKAIWDRPEVWSESVAGKGEGR</sequence>
<proteinExistence type="predicted"/>
<dbReference type="Pfam" id="PF00076">
    <property type="entry name" value="RRM_1"/>
    <property type="match status" value="2"/>
</dbReference>
<dbReference type="InterPro" id="IPR035979">
    <property type="entry name" value="RBD_domain_sf"/>
</dbReference>
<dbReference type="EMBL" id="NBSH01000005">
    <property type="protein sequence ID" value="ORX37537.1"/>
    <property type="molecule type" value="Genomic_DNA"/>
</dbReference>
<dbReference type="GO" id="GO:0003729">
    <property type="term" value="F:mRNA binding"/>
    <property type="evidence" value="ECO:0007669"/>
    <property type="project" value="TreeGrafter"/>
</dbReference>
<dbReference type="STRING" id="4999.A0A1Y1UJ04"/>
<accession>A0A1Y1UJ04</accession>